<keyword evidence="1" id="KW-1133">Transmembrane helix</keyword>
<feature type="domain" description="Calmodulin binding protein-like N-terminal" evidence="2">
    <location>
        <begin position="128"/>
        <end position="184"/>
    </location>
</feature>
<keyword evidence="4" id="KW-1185">Reference proteome</keyword>
<dbReference type="InterPro" id="IPR046831">
    <property type="entry name" value="Calmodulin_bind_N"/>
</dbReference>
<keyword evidence="1" id="KW-0812">Transmembrane</keyword>
<evidence type="ECO:0000259" key="2">
    <source>
        <dbReference type="Pfam" id="PF07887"/>
    </source>
</evidence>
<comment type="caution">
    <text evidence="3">The sequence shown here is derived from an EMBL/GenBank/DDBJ whole genome shotgun (WGS) entry which is preliminary data.</text>
</comment>
<gene>
    <name evidence="3" type="ORF">Ahy_B06g085100</name>
</gene>
<dbReference type="EMBL" id="SDMP01000016">
    <property type="protein sequence ID" value="RYR05216.1"/>
    <property type="molecule type" value="Genomic_DNA"/>
</dbReference>
<dbReference type="AlphaFoldDB" id="A0A444YTG9"/>
<proteinExistence type="predicted"/>
<protein>
    <recommendedName>
        <fullName evidence="2">Calmodulin binding protein-like N-terminal domain-containing protein</fullName>
    </recommendedName>
</protein>
<dbReference type="Pfam" id="PF07887">
    <property type="entry name" value="Calmodulin_bind"/>
    <property type="match status" value="1"/>
</dbReference>
<accession>A0A444YTG9</accession>
<sequence length="296" mass="33058">MLGVGAVLPCSSSSSSELNPAIRSEVSFSVGSCLLPHPDKLDILFVLINGFVERKQFSADISSKLGSSFSIVPFVIVVSVCTILTMIATLPVAQLFFFHILFVEKFMMRVMMKETFSSLFVNKKQLYQTPVTRDGPSLKVQLCVLKGDFESEDWTIEEFNSNIESPRERKGSLLKGDTAIIFKNVSYCKGSSGVDSQWCSSMNTLNSEIVLKIMDDSTSDYQVNQSEVNFEFESNEVPETFGCRSGIFECILEKFGPSMVLMSSLFSTYKHFSHTSLYKSSPLFIVLNPIKWLMCG</sequence>
<evidence type="ECO:0000313" key="4">
    <source>
        <dbReference type="Proteomes" id="UP000289738"/>
    </source>
</evidence>
<evidence type="ECO:0000313" key="3">
    <source>
        <dbReference type="EMBL" id="RYR05216.1"/>
    </source>
</evidence>
<reference evidence="3 4" key="1">
    <citation type="submission" date="2019-01" db="EMBL/GenBank/DDBJ databases">
        <title>Sequencing of cultivated peanut Arachis hypogaea provides insights into genome evolution and oil improvement.</title>
        <authorList>
            <person name="Chen X."/>
        </authorList>
    </citation>
    <scope>NUCLEOTIDE SEQUENCE [LARGE SCALE GENOMIC DNA]</scope>
    <source>
        <strain evidence="4">cv. Fuhuasheng</strain>
        <tissue evidence="3">Leaves</tissue>
    </source>
</reference>
<keyword evidence="1" id="KW-0472">Membrane</keyword>
<name>A0A444YTG9_ARAHY</name>
<dbReference type="STRING" id="3818.A0A444YTG9"/>
<feature type="transmembrane region" description="Helical" evidence="1">
    <location>
        <begin position="71"/>
        <end position="103"/>
    </location>
</feature>
<organism evidence="3 4">
    <name type="scientific">Arachis hypogaea</name>
    <name type="common">Peanut</name>
    <dbReference type="NCBI Taxonomy" id="3818"/>
    <lineage>
        <taxon>Eukaryota</taxon>
        <taxon>Viridiplantae</taxon>
        <taxon>Streptophyta</taxon>
        <taxon>Embryophyta</taxon>
        <taxon>Tracheophyta</taxon>
        <taxon>Spermatophyta</taxon>
        <taxon>Magnoliopsida</taxon>
        <taxon>eudicotyledons</taxon>
        <taxon>Gunneridae</taxon>
        <taxon>Pentapetalae</taxon>
        <taxon>rosids</taxon>
        <taxon>fabids</taxon>
        <taxon>Fabales</taxon>
        <taxon>Fabaceae</taxon>
        <taxon>Papilionoideae</taxon>
        <taxon>50 kb inversion clade</taxon>
        <taxon>dalbergioids sensu lato</taxon>
        <taxon>Dalbergieae</taxon>
        <taxon>Pterocarpus clade</taxon>
        <taxon>Arachis</taxon>
    </lineage>
</organism>
<dbReference type="Proteomes" id="UP000289738">
    <property type="component" value="Chromosome B06"/>
</dbReference>
<evidence type="ECO:0000256" key="1">
    <source>
        <dbReference type="SAM" id="Phobius"/>
    </source>
</evidence>